<evidence type="ECO:0000256" key="1">
    <source>
        <dbReference type="SAM" id="MobiDB-lite"/>
    </source>
</evidence>
<feature type="region of interest" description="Disordered" evidence="1">
    <location>
        <begin position="1"/>
        <end position="69"/>
    </location>
</feature>
<sequence length="595" mass="68440">MITQAEDVTMFDHCSHPPGYKDSQDLSPPPPLTSIPVPARDISMDSSTHSVERSSSCGFPSPSSTRTPEPVVVHDDSATCHFLSLNEDVIEVIFEFLRQEKYRLPLSLTCKYIRQACKPHFFRNTRIYTDHDVMSGRIFQMSSDIWLYVSHLTFSGTWVDRKDEQRVDLGELQRPLSDLLSSMPFLHTISLINGWNGMPWDALKTILSVAQLRHLEMCMSPERRRPYPVDTDPFSVVPLETFEVKFDDMRFNTVPYIGEQSLFAFVIPQLSDSLESLRLPLDSAPLGKLASTYWPRLQRLHLSGDRRLGQDKDIPIIAVLSVMPNLRSFTFLSAQKENTRRDLIWPDGTSWSFSCPLLEHLQISYPDPQDRFFSNLPRSLRKLSLRCWPRHYLHRYEHERQVMDENGWRSPIPTSSEMLTVLENLPSEYMTELEIEYIEDDGDEKLLQSLSRLFPALTALTLLRYRRQGDIHVPVDRIAQDLSTLAQLRILRVHLDFAGDPHPYAALERTTHDHEIEACAHLRHNAAQVLADRLSASFRCVCVLTRLHCLNMWPPFLVVRDSSGIAHIENDPSLHSFDGLPMDDDDGPSTIYDCW</sequence>
<evidence type="ECO:0000313" key="3">
    <source>
        <dbReference type="Proteomes" id="UP000193067"/>
    </source>
</evidence>
<dbReference type="SUPFAM" id="SSF52047">
    <property type="entry name" value="RNI-like"/>
    <property type="match status" value="1"/>
</dbReference>
<proteinExistence type="predicted"/>
<reference evidence="2 3" key="1">
    <citation type="journal article" date="2015" name="Biotechnol. Biofuels">
        <title>Enhanced degradation of softwood versus hardwood by the white-rot fungus Pycnoporus coccineus.</title>
        <authorList>
            <person name="Couturier M."/>
            <person name="Navarro D."/>
            <person name="Chevret D."/>
            <person name="Henrissat B."/>
            <person name="Piumi F."/>
            <person name="Ruiz-Duenas F.J."/>
            <person name="Martinez A.T."/>
            <person name="Grigoriev I.V."/>
            <person name="Riley R."/>
            <person name="Lipzen A."/>
            <person name="Berrin J.G."/>
            <person name="Master E.R."/>
            <person name="Rosso M.N."/>
        </authorList>
    </citation>
    <scope>NUCLEOTIDE SEQUENCE [LARGE SCALE GENOMIC DNA]</scope>
    <source>
        <strain evidence="2 3">BRFM310</strain>
    </source>
</reference>
<feature type="compositionally biased region" description="Low complexity" evidence="1">
    <location>
        <begin position="54"/>
        <end position="64"/>
    </location>
</feature>
<accession>A0A1Y2IME6</accession>
<evidence type="ECO:0008006" key="4">
    <source>
        <dbReference type="Google" id="ProtNLM"/>
    </source>
</evidence>
<dbReference type="Proteomes" id="UP000193067">
    <property type="component" value="Unassembled WGS sequence"/>
</dbReference>
<gene>
    <name evidence="2" type="ORF">PYCCODRAFT_1459202</name>
</gene>
<dbReference type="OrthoDB" id="2740834at2759"/>
<dbReference type="AlphaFoldDB" id="A0A1Y2IME6"/>
<evidence type="ECO:0000313" key="2">
    <source>
        <dbReference type="EMBL" id="OSD02276.1"/>
    </source>
</evidence>
<name>A0A1Y2IME6_TRAC3</name>
<dbReference type="EMBL" id="KZ084106">
    <property type="protein sequence ID" value="OSD02276.1"/>
    <property type="molecule type" value="Genomic_DNA"/>
</dbReference>
<keyword evidence="3" id="KW-1185">Reference proteome</keyword>
<protein>
    <recommendedName>
        <fullName evidence="4">F-box domain-containing protein</fullName>
    </recommendedName>
</protein>
<dbReference type="Gene3D" id="3.80.10.10">
    <property type="entry name" value="Ribonuclease Inhibitor"/>
    <property type="match status" value="1"/>
</dbReference>
<dbReference type="InterPro" id="IPR032675">
    <property type="entry name" value="LRR_dom_sf"/>
</dbReference>
<organism evidence="2 3">
    <name type="scientific">Trametes coccinea (strain BRFM310)</name>
    <name type="common">Pycnoporus coccineus</name>
    <dbReference type="NCBI Taxonomy" id="1353009"/>
    <lineage>
        <taxon>Eukaryota</taxon>
        <taxon>Fungi</taxon>
        <taxon>Dikarya</taxon>
        <taxon>Basidiomycota</taxon>
        <taxon>Agaricomycotina</taxon>
        <taxon>Agaricomycetes</taxon>
        <taxon>Polyporales</taxon>
        <taxon>Polyporaceae</taxon>
        <taxon>Trametes</taxon>
    </lineage>
</organism>